<dbReference type="GO" id="GO:0016020">
    <property type="term" value="C:membrane"/>
    <property type="evidence" value="ECO:0007669"/>
    <property type="project" value="UniProtKB-SubCell"/>
</dbReference>
<keyword evidence="7" id="KW-0460">Magnesium</keyword>
<dbReference type="GO" id="GO:0016887">
    <property type="term" value="F:ATP hydrolysis activity"/>
    <property type="evidence" value="ECO:0007669"/>
    <property type="project" value="InterPro"/>
</dbReference>
<dbReference type="GO" id="GO:0019829">
    <property type="term" value="F:ATPase-coupled monoatomic cation transmembrane transporter activity"/>
    <property type="evidence" value="ECO:0007669"/>
    <property type="project" value="TreeGrafter"/>
</dbReference>
<feature type="domain" description="P-type ATPase A" evidence="12">
    <location>
        <begin position="205"/>
        <end position="280"/>
    </location>
</feature>
<dbReference type="SFLD" id="SFLDG00002">
    <property type="entry name" value="C1.7:_P-type_atpase_like"/>
    <property type="match status" value="1"/>
</dbReference>
<dbReference type="PANTHER" id="PTHR45630">
    <property type="entry name" value="CATION-TRANSPORTING ATPASE-RELATED"/>
    <property type="match status" value="1"/>
</dbReference>
<dbReference type="GO" id="GO:0140358">
    <property type="term" value="F:P-type transmembrane transporter activity"/>
    <property type="evidence" value="ECO:0007669"/>
    <property type="project" value="InterPro"/>
</dbReference>
<sequence length="988" mass="113313">MELQIINSQIEGEHKLKSIQCVKISYERLFMLVLLCVSTGFLAGFYFRWFPSQFINFLYIASTLDKATHIKTNPHNEICQVIREGKNIHFKFRFLKYQYQEDKFKPLEFEPINSNNLTSQEVQVRQKDYGSALMKIPMIGFLEFTLEELSTPFYTLQYLCVVIWLVQGFFYFAIVMMSCSLISTFIKFYLLRQSLNRLQSLAAIHQQVRVIRNNDQITIDVNELVPGDIIILQTMIVPADCIINGMALLNEATLTGESNPVPKQTGQILFEGTKILEVNTGSTAQIIRTNYSTIRGQYFRNVLYPHKVTHKFYTQAIKFLCGFGIFNVIIAAATIVIYLDYTTELILANIFSTLTWIFPPAMPIFFSLTATIALLRLKNNNIIGSNMDKIHISGQIDVACFDKTGTLTTNELTVIGLWDKQDCNICISCCHHICQSEGQLMGDILDLEMFKYSKSKIQFDNDDITITTQDQDNYKIIKIFDFNSELMMMSVIVQSENKYYLCSKGAPEKLQTKLNSLNEEMNSQLSFYVNQGYRVISLAQKEIKQEHINLDRMQLEVNLNFLGYLIFENQLKNDTAEVMKQLIESNLKVKILSGDNPLTTVNTAYNIGIADEVVKLFDIRNSEILEVDINRVVGKQQIIQQKMYQIDLKDLQNYIYTLNHKFALTGDFMEFCNQNQLDISSLYQKTIVFARVKPHQKKEVIFIHQQSKCCVAMIGDGSNDCSAISQADIGVSFSQADASYTAHFSSLDQSIKCIVTILAQGRATAQTLSEIFPLYTLLSFLATCAYTCLALEGQNYSDFQLLFLSFLCYIPIMASMTLTKALPNLSKELPLDDMYSLNNQLSFYTHVFIFTGGLLVSVAIVMNAENHHFEKPKPPIQDYLRVGMLNTTTVIIAQIYSQFLPFIFIISKPFKEYFYKNYVYMAYSILSFTITMLFVFCKPTQSFLDLVDFNSEIDHFDIFLVLIMAGTIILDIIIQNILQIKFPRKRYL</sequence>
<proteinExistence type="predicted"/>
<keyword evidence="8" id="KW-1278">Translocase</keyword>
<keyword evidence="3 11" id="KW-0812">Transmembrane</keyword>
<gene>
    <name evidence="13" type="ORF">PSON_ATCC_30995.1.T0720207</name>
</gene>
<name>A0A8S1PAA5_9CILI</name>
<evidence type="ECO:0000256" key="7">
    <source>
        <dbReference type="ARBA" id="ARBA00022842"/>
    </source>
</evidence>
<comment type="subcellular location">
    <subcellularLocation>
        <location evidence="1">Membrane</location>
        <topology evidence="1">Multi-pass membrane protein</topology>
    </subcellularLocation>
</comment>
<dbReference type="InterPro" id="IPR001757">
    <property type="entry name" value="P_typ_ATPase"/>
</dbReference>
<feature type="transmembrane region" description="Helical" evidence="11">
    <location>
        <begin position="884"/>
        <end position="906"/>
    </location>
</feature>
<dbReference type="OrthoDB" id="10256233at2759"/>
<protein>
    <recommendedName>
        <fullName evidence="12">P-type ATPase A domain-containing protein</fullName>
    </recommendedName>
</protein>
<keyword evidence="4" id="KW-0479">Metal-binding</keyword>
<feature type="transmembrane region" description="Helical" evidence="11">
    <location>
        <begin position="956"/>
        <end position="978"/>
    </location>
</feature>
<feature type="transmembrane region" description="Helical" evidence="11">
    <location>
        <begin position="169"/>
        <end position="190"/>
    </location>
</feature>
<evidence type="ECO:0000256" key="9">
    <source>
        <dbReference type="ARBA" id="ARBA00022989"/>
    </source>
</evidence>
<accession>A0A8S1PAA5</accession>
<dbReference type="InterPro" id="IPR006544">
    <property type="entry name" value="P-type_TPase_V"/>
</dbReference>
<dbReference type="Proteomes" id="UP000692954">
    <property type="component" value="Unassembled WGS sequence"/>
</dbReference>
<dbReference type="PANTHER" id="PTHR45630:SF8">
    <property type="entry name" value="CATION-TRANSPORTING ATPASE"/>
    <property type="match status" value="1"/>
</dbReference>
<dbReference type="Pfam" id="PF00122">
    <property type="entry name" value="E1-E2_ATPase"/>
    <property type="match status" value="1"/>
</dbReference>
<keyword evidence="2" id="KW-0597">Phosphoprotein</keyword>
<evidence type="ECO:0000256" key="2">
    <source>
        <dbReference type="ARBA" id="ARBA00022553"/>
    </source>
</evidence>
<comment type="caution">
    <text evidence="13">The sequence shown here is derived from an EMBL/GenBank/DDBJ whole genome shotgun (WGS) entry which is preliminary data.</text>
</comment>
<evidence type="ECO:0000256" key="6">
    <source>
        <dbReference type="ARBA" id="ARBA00022840"/>
    </source>
</evidence>
<feature type="transmembrane region" description="Helical" evidence="11">
    <location>
        <begin position="29"/>
        <end position="49"/>
    </location>
</feature>
<dbReference type="Pfam" id="PF13246">
    <property type="entry name" value="Cation_ATPase"/>
    <property type="match status" value="1"/>
</dbReference>
<evidence type="ECO:0000256" key="4">
    <source>
        <dbReference type="ARBA" id="ARBA00022723"/>
    </source>
</evidence>
<keyword evidence="5" id="KW-0547">Nucleotide-binding</keyword>
<dbReference type="SFLD" id="SFLDS00003">
    <property type="entry name" value="Haloacid_Dehalogenase"/>
    <property type="match status" value="1"/>
</dbReference>
<evidence type="ECO:0000256" key="11">
    <source>
        <dbReference type="SAM" id="Phobius"/>
    </source>
</evidence>
<dbReference type="NCBIfam" id="TIGR01494">
    <property type="entry name" value="ATPase_P-type"/>
    <property type="match status" value="2"/>
</dbReference>
<dbReference type="SFLD" id="SFLDF00027">
    <property type="entry name" value="p-type_atpase"/>
    <property type="match status" value="1"/>
</dbReference>
<feature type="transmembrane region" description="Helical" evidence="11">
    <location>
        <begin position="843"/>
        <end position="864"/>
    </location>
</feature>
<dbReference type="InterPro" id="IPR059000">
    <property type="entry name" value="ATPase_P-type_domA"/>
</dbReference>
<evidence type="ECO:0000256" key="3">
    <source>
        <dbReference type="ARBA" id="ARBA00022692"/>
    </source>
</evidence>
<keyword evidence="9 11" id="KW-1133">Transmembrane helix</keyword>
<evidence type="ECO:0000259" key="12">
    <source>
        <dbReference type="Pfam" id="PF00122"/>
    </source>
</evidence>
<feature type="transmembrane region" description="Helical" evidence="11">
    <location>
        <begin position="918"/>
        <end position="936"/>
    </location>
</feature>
<evidence type="ECO:0000256" key="10">
    <source>
        <dbReference type="ARBA" id="ARBA00023136"/>
    </source>
</evidence>
<feature type="transmembrane region" description="Helical" evidence="11">
    <location>
        <begin position="345"/>
        <end position="375"/>
    </location>
</feature>
<dbReference type="GO" id="GO:0046872">
    <property type="term" value="F:metal ion binding"/>
    <property type="evidence" value="ECO:0007669"/>
    <property type="project" value="UniProtKB-KW"/>
</dbReference>
<evidence type="ECO:0000256" key="5">
    <source>
        <dbReference type="ARBA" id="ARBA00022741"/>
    </source>
</evidence>
<feature type="transmembrane region" description="Helical" evidence="11">
    <location>
        <begin position="799"/>
        <end position="822"/>
    </location>
</feature>
<evidence type="ECO:0000256" key="1">
    <source>
        <dbReference type="ARBA" id="ARBA00004141"/>
    </source>
</evidence>
<feature type="transmembrane region" description="Helical" evidence="11">
    <location>
        <begin position="316"/>
        <end position="339"/>
    </location>
</feature>
<keyword evidence="10 11" id="KW-0472">Membrane</keyword>
<reference evidence="13" key="1">
    <citation type="submission" date="2021-01" db="EMBL/GenBank/DDBJ databases">
        <authorList>
            <consortium name="Genoscope - CEA"/>
            <person name="William W."/>
        </authorList>
    </citation>
    <scope>NUCLEOTIDE SEQUENCE</scope>
</reference>
<keyword evidence="14" id="KW-1185">Reference proteome</keyword>
<evidence type="ECO:0000313" key="13">
    <source>
        <dbReference type="EMBL" id="CAD8099804.1"/>
    </source>
</evidence>
<feature type="transmembrane region" description="Helical" evidence="11">
    <location>
        <begin position="772"/>
        <end position="793"/>
    </location>
</feature>
<dbReference type="GO" id="GO:0005524">
    <property type="term" value="F:ATP binding"/>
    <property type="evidence" value="ECO:0007669"/>
    <property type="project" value="UniProtKB-KW"/>
</dbReference>
<evidence type="ECO:0000256" key="8">
    <source>
        <dbReference type="ARBA" id="ARBA00022967"/>
    </source>
</evidence>
<keyword evidence="6" id="KW-0067">ATP-binding</keyword>
<dbReference type="InterPro" id="IPR044492">
    <property type="entry name" value="P_typ_ATPase_HD_dom"/>
</dbReference>
<evidence type="ECO:0000313" key="14">
    <source>
        <dbReference type="Proteomes" id="UP000692954"/>
    </source>
</evidence>
<dbReference type="EMBL" id="CAJJDN010000072">
    <property type="protein sequence ID" value="CAD8099804.1"/>
    <property type="molecule type" value="Genomic_DNA"/>
</dbReference>
<organism evidence="13 14">
    <name type="scientific">Paramecium sonneborni</name>
    <dbReference type="NCBI Taxonomy" id="65129"/>
    <lineage>
        <taxon>Eukaryota</taxon>
        <taxon>Sar</taxon>
        <taxon>Alveolata</taxon>
        <taxon>Ciliophora</taxon>
        <taxon>Intramacronucleata</taxon>
        <taxon>Oligohymenophorea</taxon>
        <taxon>Peniculida</taxon>
        <taxon>Parameciidae</taxon>
        <taxon>Paramecium</taxon>
    </lineage>
</organism>
<dbReference type="PROSITE" id="PS00154">
    <property type="entry name" value="ATPASE_E1_E2"/>
    <property type="match status" value="1"/>
</dbReference>
<dbReference type="AlphaFoldDB" id="A0A8S1PAA5"/>
<dbReference type="InterPro" id="IPR018303">
    <property type="entry name" value="ATPase_P-typ_P_site"/>
</dbReference>